<dbReference type="EMBL" id="BAUV01000039">
    <property type="protein sequence ID" value="GAE36621.1"/>
    <property type="molecule type" value="Genomic_DNA"/>
</dbReference>
<feature type="transmembrane region" description="Helical" evidence="1">
    <location>
        <begin position="74"/>
        <end position="91"/>
    </location>
</feature>
<keyword evidence="3" id="KW-1185">Reference proteome</keyword>
<feature type="transmembrane region" description="Helical" evidence="1">
    <location>
        <begin position="404"/>
        <end position="422"/>
    </location>
</feature>
<name>W4QWZ7_HALA3</name>
<evidence type="ECO:0008006" key="4">
    <source>
        <dbReference type="Google" id="ProtNLM"/>
    </source>
</evidence>
<feature type="transmembrane region" description="Helical" evidence="1">
    <location>
        <begin position="308"/>
        <end position="326"/>
    </location>
</feature>
<feature type="transmembrane region" description="Helical" evidence="1">
    <location>
        <begin position="434"/>
        <end position="456"/>
    </location>
</feature>
<feature type="transmembrane region" description="Helical" evidence="1">
    <location>
        <begin position="184"/>
        <end position="201"/>
    </location>
</feature>
<dbReference type="Proteomes" id="UP000018896">
    <property type="component" value="Unassembled WGS sequence"/>
</dbReference>
<sequence length="539" mass="61725">MSNNERIEQLEERVLKLEEELKYLKNSSSITSKPQETLAVIPTSERESELEPKLESKVSTKNEKDLEKVIGQIWLPRIFIFVLLLGVVWGFKAGTDLGIINEFVRIVAGYLTSMFVLFIGFKQVKKHHIVLGNILIGGSIAVLFVTTFAAHILYSFFSLAVASLIHIVIVVLGYWLTTFFRSQSIGIVSSIGAFLVPFLLQSEQGNLFVFGLYELVISLSFIALALAHHYKYLYVTVSYALHVSFFMFALIQWTTELHFLAILVLVQHIILLLAFLYHKKLKTQTTWMFLTSSVLTSFWMLITFSYSFWLIILALSYVILIIFLKMSRPDRSVLLTSSALTFLLYLFYTFDQATLGLFLLIEGTLFIYLSYQLQSMMQRWVGFGIYLIGVLSILVHPFNHMFSIETLAWSSLIATLIVLYQMNDFTKVKNEIQLIAMVFINLIGLAYVSQLVRVLIPSQETMMLTVTWIVYAAVNIIYGHVRNIKMFRLFGMFLIFFTLLKLIIVDLPTVSLVVRASLFLILGCIGLAVSRLFYKKEQE</sequence>
<feature type="transmembrane region" description="Helical" evidence="1">
    <location>
        <begin position="285"/>
        <end position="302"/>
    </location>
</feature>
<feature type="transmembrane region" description="Helical" evidence="1">
    <location>
        <begin position="232"/>
        <end position="251"/>
    </location>
</feature>
<feature type="transmembrane region" description="Helical" evidence="1">
    <location>
        <begin position="356"/>
        <end position="373"/>
    </location>
</feature>
<reference evidence="2 3" key="1">
    <citation type="journal article" date="2014" name="Genome Announc.">
        <title>Draft Genome Sequences of Three Alkaliphilic Bacillus Strains, Bacillus wakoensis JCM 9140T, Bacillus akibai JCM 9157T, and Bacillus hemicellulosilyticus JCM 9152T.</title>
        <authorList>
            <person name="Yuki M."/>
            <person name="Oshima K."/>
            <person name="Suda W."/>
            <person name="Oshida Y."/>
            <person name="Kitamura K."/>
            <person name="Iida T."/>
            <person name="Hattori M."/>
            <person name="Ohkuma M."/>
        </authorList>
    </citation>
    <scope>NUCLEOTIDE SEQUENCE [LARGE SCALE GENOMIC DNA]</scope>
    <source>
        <strain evidence="2 3">JCM 9157</strain>
    </source>
</reference>
<feature type="transmembrane region" description="Helical" evidence="1">
    <location>
        <begin position="462"/>
        <end position="479"/>
    </location>
</feature>
<comment type="caution">
    <text evidence="2">The sequence shown here is derived from an EMBL/GenBank/DDBJ whole genome shotgun (WGS) entry which is preliminary data.</text>
</comment>
<dbReference type="InterPro" id="IPR019286">
    <property type="entry name" value="DUF2339_TM"/>
</dbReference>
<gene>
    <name evidence="2" type="ORF">JCM9157_3822</name>
</gene>
<evidence type="ECO:0000313" key="2">
    <source>
        <dbReference type="EMBL" id="GAE36621.1"/>
    </source>
</evidence>
<feature type="transmembrane region" description="Helical" evidence="1">
    <location>
        <begin position="257"/>
        <end position="278"/>
    </location>
</feature>
<dbReference type="PANTHER" id="PTHR38434:SF1">
    <property type="entry name" value="BLL2549 PROTEIN"/>
    <property type="match status" value="1"/>
</dbReference>
<dbReference type="OrthoDB" id="1805246at2"/>
<protein>
    <recommendedName>
        <fullName evidence="4">DUF2339 domain-containing protein</fullName>
    </recommendedName>
</protein>
<dbReference type="AlphaFoldDB" id="W4QWZ7"/>
<feature type="transmembrane region" description="Helical" evidence="1">
    <location>
        <begin position="103"/>
        <end position="121"/>
    </location>
</feature>
<feature type="transmembrane region" description="Helical" evidence="1">
    <location>
        <begin position="207"/>
        <end position="227"/>
    </location>
</feature>
<feature type="transmembrane region" description="Helical" evidence="1">
    <location>
        <begin position="156"/>
        <end position="177"/>
    </location>
</feature>
<proteinExistence type="predicted"/>
<feature type="transmembrane region" description="Helical" evidence="1">
    <location>
        <begin position="516"/>
        <end position="534"/>
    </location>
</feature>
<feature type="transmembrane region" description="Helical" evidence="1">
    <location>
        <begin position="486"/>
        <end position="504"/>
    </location>
</feature>
<keyword evidence="1" id="KW-0812">Transmembrane</keyword>
<keyword evidence="1" id="KW-0472">Membrane</keyword>
<dbReference type="eggNOG" id="COG5373">
    <property type="taxonomic scope" value="Bacteria"/>
</dbReference>
<evidence type="ECO:0000313" key="3">
    <source>
        <dbReference type="Proteomes" id="UP000018896"/>
    </source>
</evidence>
<dbReference type="RefSeq" id="WP_035666702.1">
    <property type="nucleotide sequence ID" value="NZ_BAUV01000039.1"/>
</dbReference>
<accession>W4QWZ7</accession>
<feature type="transmembrane region" description="Helical" evidence="1">
    <location>
        <begin position="128"/>
        <end position="150"/>
    </location>
</feature>
<feature type="transmembrane region" description="Helical" evidence="1">
    <location>
        <begin position="380"/>
        <end position="398"/>
    </location>
</feature>
<organism evidence="2 3">
    <name type="scientific">Halalkalibacter akibai (strain ATCC 43226 / DSM 21942 / CIP 109018 / JCM 9157 / 1139)</name>
    <name type="common">Bacillus akibai</name>
    <dbReference type="NCBI Taxonomy" id="1236973"/>
    <lineage>
        <taxon>Bacteria</taxon>
        <taxon>Bacillati</taxon>
        <taxon>Bacillota</taxon>
        <taxon>Bacilli</taxon>
        <taxon>Bacillales</taxon>
        <taxon>Bacillaceae</taxon>
        <taxon>Halalkalibacter</taxon>
    </lineage>
</organism>
<dbReference type="Pfam" id="PF10101">
    <property type="entry name" value="DUF2339"/>
    <property type="match status" value="1"/>
</dbReference>
<dbReference type="PANTHER" id="PTHR38434">
    <property type="entry name" value="BLL2549 PROTEIN"/>
    <property type="match status" value="1"/>
</dbReference>
<evidence type="ECO:0000256" key="1">
    <source>
        <dbReference type="SAM" id="Phobius"/>
    </source>
</evidence>
<keyword evidence="1" id="KW-1133">Transmembrane helix</keyword>
<dbReference type="STRING" id="1236973.JCM9157_3822"/>
<feature type="transmembrane region" description="Helical" evidence="1">
    <location>
        <begin position="333"/>
        <end position="350"/>
    </location>
</feature>